<dbReference type="EMBL" id="VOMB01000018">
    <property type="protein sequence ID" value="MBU9765138.1"/>
    <property type="molecule type" value="Genomic_DNA"/>
</dbReference>
<dbReference type="Pfam" id="PF13370">
    <property type="entry name" value="Fer4_13"/>
    <property type="match status" value="1"/>
</dbReference>
<protein>
    <submittedName>
        <fullName evidence="1">Ferredoxin</fullName>
    </submittedName>
</protein>
<keyword evidence="2" id="KW-1185">Reference proteome</keyword>
<reference evidence="1 2" key="1">
    <citation type="journal article" date="2021" name="Sci. Rep.">
        <title>Phenotypic and genomic hallmarks of a novel, potentially pathogenic rapidly growing Mycobacterium species related to the Mycobacterium fortuitum complex.</title>
        <authorList>
            <person name="Gharbi R."/>
            <person name="Khanna V."/>
            <person name="Frigui W."/>
            <person name="Mhenni B."/>
            <person name="Brosch R."/>
            <person name="Mardassi H."/>
        </authorList>
    </citation>
    <scope>NUCLEOTIDE SEQUENCE [LARGE SCALE GENOMIC DNA]</scope>
    <source>
        <strain evidence="1 2">TNTM28</strain>
    </source>
</reference>
<dbReference type="Proteomes" id="UP000812982">
    <property type="component" value="Unassembled WGS sequence"/>
</dbReference>
<dbReference type="RefSeq" id="WP_217158497.1">
    <property type="nucleotide sequence ID" value="NZ_VOMB01000018.1"/>
</dbReference>
<gene>
    <name evidence="1" type="ORF">FR943_14960</name>
</gene>
<organism evidence="1 2">
    <name type="scientific">[Mycobacterium] fortunisiensis</name>
    <dbReference type="NCBI Taxonomy" id="2600579"/>
    <lineage>
        <taxon>Bacteria</taxon>
        <taxon>Bacillati</taxon>
        <taxon>Actinomycetota</taxon>
        <taxon>Actinomycetes</taxon>
        <taxon>Mycobacteriales</taxon>
        <taxon>Mycobacteriaceae</taxon>
        <taxon>Mycolicibacterium</taxon>
    </lineage>
</organism>
<evidence type="ECO:0000313" key="2">
    <source>
        <dbReference type="Proteomes" id="UP000812982"/>
    </source>
</evidence>
<proteinExistence type="predicted"/>
<name>A0ABS6KNF6_9MYCO</name>
<sequence length="65" mass="6884">MPHINFDESHCAGHALCHATAPDVYDLTDEGYCVPPTSITQQQFAEAVAGAEACPERALSVVAEP</sequence>
<evidence type="ECO:0000313" key="1">
    <source>
        <dbReference type="EMBL" id="MBU9765138.1"/>
    </source>
</evidence>
<accession>A0ABS6KNF6</accession>
<comment type="caution">
    <text evidence="1">The sequence shown here is derived from an EMBL/GenBank/DDBJ whole genome shotgun (WGS) entry which is preliminary data.</text>
</comment>